<protein>
    <submittedName>
        <fullName evidence="4">Uncharacterized protein</fullName>
    </submittedName>
</protein>
<dbReference type="EMBL" id="CACRXK020002596">
    <property type="protein sequence ID" value="CAB3995088.1"/>
    <property type="molecule type" value="Genomic_DNA"/>
</dbReference>
<feature type="transmembrane region" description="Helical" evidence="2">
    <location>
        <begin position="276"/>
        <end position="299"/>
    </location>
</feature>
<reference evidence="4" key="1">
    <citation type="submission" date="2020-04" db="EMBL/GenBank/DDBJ databases">
        <authorList>
            <person name="Alioto T."/>
            <person name="Alioto T."/>
            <person name="Gomez Garrido J."/>
        </authorList>
    </citation>
    <scope>NUCLEOTIDE SEQUENCE</scope>
    <source>
        <strain evidence="4">A484AB</strain>
    </source>
</reference>
<feature type="compositionally biased region" description="Basic and acidic residues" evidence="1">
    <location>
        <begin position="325"/>
        <end position="335"/>
    </location>
</feature>
<evidence type="ECO:0000256" key="2">
    <source>
        <dbReference type="SAM" id="Phobius"/>
    </source>
</evidence>
<dbReference type="OrthoDB" id="10514615at2759"/>
<feature type="chain" id="PRO_5043803520" evidence="3">
    <location>
        <begin position="18"/>
        <end position="405"/>
    </location>
</feature>
<feature type="signal peptide" evidence="3">
    <location>
        <begin position="1"/>
        <end position="17"/>
    </location>
</feature>
<proteinExistence type="predicted"/>
<feature type="region of interest" description="Disordered" evidence="1">
    <location>
        <begin position="377"/>
        <end position="405"/>
    </location>
</feature>
<accession>A0A7D9DXG1</accession>
<dbReference type="AlphaFoldDB" id="A0A7D9DXG1"/>
<evidence type="ECO:0000256" key="1">
    <source>
        <dbReference type="SAM" id="MobiDB-lite"/>
    </source>
</evidence>
<evidence type="ECO:0000256" key="3">
    <source>
        <dbReference type="SAM" id="SignalP"/>
    </source>
</evidence>
<feature type="region of interest" description="Disordered" evidence="1">
    <location>
        <begin position="305"/>
        <end position="335"/>
    </location>
</feature>
<keyword evidence="5" id="KW-1185">Reference proteome</keyword>
<name>A0A7D9DXG1_PARCT</name>
<keyword evidence="3" id="KW-0732">Signal</keyword>
<feature type="compositionally biased region" description="Polar residues" evidence="1">
    <location>
        <begin position="386"/>
        <end position="405"/>
    </location>
</feature>
<gene>
    <name evidence="4" type="ORF">PACLA_8A072747</name>
</gene>
<comment type="caution">
    <text evidence="4">The sequence shown here is derived from an EMBL/GenBank/DDBJ whole genome shotgun (WGS) entry which is preliminary data.</text>
</comment>
<dbReference type="Proteomes" id="UP001152795">
    <property type="component" value="Unassembled WGS sequence"/>
</dbReference>
<keyword evidence="2" id="KW-1133">Transmembrane helix</keyword>
<keyword evidence="2" id="KW-0472">Membrane</keyword>
<sequence length="405" mass="45239">MSLKYTVVLACIIYLSCEMVMTGCEVVWVNRNVTDSFRVGKDGCTNDTSVCKSNATCQSDGSCLCNSRRPSYRNPVIEMSSSKIVHGDSYGCIDNEMLRFGTGNASTDCAFGPFQLIPYSHNESGAEFSYHDQYMFQRCALHNAWVKFPDNATEMEPPWLNKSYVHFNVSNKTLHFKWKRSVPELQGTIITFNLNCSNSSGAYALRPCRLRAKIPGTWKAVAVATTNEPRVTPSKSKSSQITTKTTSSVTVTVTVTPTEPESTTSASNSDETFLDLMTIFIGLFSISFVVNVALGIVVVSLRKKMQRNQDNNNSQARLEMQNIDEQSRKTTATREDVGTYDEVVTESAGIHNEGISNDESLPSARFSNLSEHKYEELSDYEPLRRNNLQSDAHDYQSLTTLHEEK</sequence>
<evidence type="ECO:0000313" key="4">
    <source>
        <dbReference type="EMBL" id="CAB3995088.1"/>
    </source>
</evidence>
<organism evidence="4 5">
    <name type="scientific">Paramuricea clavata</name>
    <name type="common">Red gorgonian</name>
    <name type="synonym">Violescent sea-whip</name>
    <dbReference type="NCBI Taxonomy" id="317549"/>
    <lineage>
        <taxon>Eukaryota</taxon>
        <taxon>Metazoa</taxon>
        <taxon>Cnidaria</taxon>
        <taxon>Anthozoa</taxon>
        <taxon>Octocorallia</taxon>
        <taxon>Malacalcyonacea</taxon>
        <taxon>Plexauridae</taxon>
        <taxon>Paramuricea</taxon>
    </lineage>
</organism>
<evidence type="ECO:0000313" key="5">
    <source>
        <dbReference type="Proteomes" id="UP001152795"/>
    </source>
</evidence>
<keyword evidence="2" id="KW-0812">Transmembrane</keyword>